<evidence type="ECO:0000313" key="1">
    <source>
        <dbReference type="EMBL" id="NYI07646.1"/>
    </source>
</evidence>
<dbReference type="EMBL" id="JACBZD010000002">
    <property type="protein sequence ID" value="NYI07646.1"/>
    <property type="molecule type" value="Genomic_DNA"/>
</dbReference>
<protein>
    <submittedName>
        <fullName evidence="1">Putative damage-inducible protein DinB</fullName>
    </submittedName>
</protein>
<dbReference type="Proteomes" id="UP000567795">
    <property type="component" value="Unassembled WGS sequence"/>
</dbReference>
<proteinExistence type="predicted"/>
<comment type="caution">
    <text evidence="1">The sequence shown here is derived from an EMBL/GenBank/DDBJ whole genome shotgun (WGS) entry which is preliminary data.</text>
</comment>
<keyword evidence="2" id="KW-1185">Reference proteome</keyword>
<sequence>MATTSAAANTTPESTPVVLADERTQLLGILAEQRDTLLITVRGLDDERAARRTTVSELTLGGLIKHVARTEAFWVRLMRERDGLLLPGDLDEERMRLSDGETLDGMLAEYAAVAEATEAAVAALPDLDVAVPLPDFPWAPSDEPVYWSARRVLLHLLRETAHHCGHADIIRESLDGANTTMQMAG</sequence>
<dbReference type="InterPro" id="IPR034660">
    <property type="entry name" value="DinB/YfiT-like"/>
</dbReference>
<dbReference type="Gene3D" id="1.20.120.450">
    <property type="entry name" value="dinb family like domain"/>
    <property type="match status" value="1"/>
</dbReference>
<name>A0A852ZZ82_9ACTN</name>
<organism evidence="1 2">
    <name type="scientific">Allostreptomyces psammosilenae</name>
    <dbReference type="NCBI Taxonomy" id="1892865"/>
    <lineage>
        <taxon>Bacteria</taxon>
        <taxon>Bacillati</taxon>
        <taxon>Actinomycetota</taxon>
        <taxon>Actinomycetes</taxon>
        <taxon>Kitasatosporales</taxon>
        <taxon>Streptomycetaceae</taxon>
        <taxon>Allostreptomyces</taxon>
    </lineage>
</organism>
<gene>
    <name evidence="1" type="ORF">FHU37_004675</name>
</gene>
<dbReference type="AlphaFoldDB" id="A0A852ZZ82"/>
<accession>A0A852ZZ82</accession>
<dbReference type="RefSeq" id="WP_179816619.1">
    <property type="nucleotide sequence ID" value="NZ_JACBZD010000002.1"/>
</dbReference>
<dbReference type="InterPro" id="IPR007061">
    <property type="entry name" value="MST-like"/>
</dbReference>
<evidence type="ECO:0000313" key="2">
    <source>
        <dbReference type="Proteomes" id="UP000567795"/>
    </source>
</evidence>
<reference evidence="1 2" key="1">
    <citation type="submission" date="2020-07" db="EMBL/GenBank/DDBJ databases">
        <title>Sequencing the genomes of 1000 actinobacteria strains.</title>
        <authorList>
            <person name="Klenk H.-P."/>
        </authorList>
    </citation>
    <scope>NUCLEOTIDE SEQUENCE [LARGE SCALE GENOMIC DNA]</scope>
    <source>
        <strain evidence="1 2">DSM 42178</strain>
    </source>
</reference>
<dbReference type="SUPFAM" id="SSF109854">
    <property type="entry name" value="DinB/YfiT-like putative metalloenzymes"/>
    <property type="match status" value="1"/>
</dbReference>
<dbReference type="Pfam" id="PF04978">
    <property type="entry name" value="MST"/>
    <property type="match status" value="1"/>
</dbReference>